<dbReference type="AlphaFoldDB" id="A0A0D3KQF2"/>
<sequence>MQDSMADGKTAVVRMTLTTVGSDYVSPRISRISPHLPISPHLSPYLPISPQVGNDYMGVAPDKRLDLCLFYLSSSKEWEAQLPQDTRDQLAKGDDGPFAGFPHFGSFLPNPIVSCGAGGECCGLKGGLTSLTNEQTNLLAGLTDWAVMKNKELLADMFE</sequence>
<evidence type="ECO:0000313" key="1">
    <source>
        <dbReference type="EnsemblProtists" id="EOD37987"/>
    </source>
</evidence>
<dbReference type="EnsemblProtists" id="EOD37987">
    <property type="protein sequence ID" value="EOD37987"/>
    <property type="gene ID" value="EMIHUDRAFT_433508"/>
</dbReference>
<dbReference type="HOGENOM" id="CLU_1663996_0_0_1"/>
<dbReference type="RefSeq" id="XP_005790416.1">
    <property type="nucleotide sequence ID" value="XM_005790359.1"/>
</dbReference>
<evidence type="ECO:0000313" key="2">
    <source>
        <dbReference type="Proteomes" id="UP000013827"/>
    </source>
</evidence>
<organism evidence="1 2">
    <name type="scientific">Emiliania huxleyi (strain CCMP1516)</name>
    <dbReference type="NCBI Taxonomy" id="280463"/>
    <lineage>
        <taxon>Eukaryota</taxon>
        <taxon>Haptista</taxon>
        <taxon>Haptophyta</taxon>
        <taxon>Prymnesiophyceae</taxon>
        <taxon>Isochrysidales</taxon>
        <taxon>Noelaerhabdaceae</taxon>
        <taxon>Emiliania</taxon>
    </lineage>
</organism>
<dbReference type="Proteomes" id="UP000013827">
    <property type="component" value="Unassembled WGS sequence"/>
</dbReference>
<dbReference type="PaxDb" id="2903-EOD37987"/>
<reference evidence="2" key="1">
    <citation type="journal article" date="2013" name="Nature">
        <title>Pan genome of the phytoplankton Emiliania underpins its global distribution.</title>
        <authorList>
            <person name="Read B.A."/>
            <person name="Kegel J."/>
            <person name="Klute M.J."/>
            <person name="Kuo A."/>
            <person name="Lefebvre S.C."/>
            <person name="Maumus F."/>
            <person name="Mayer C."/>
            <person name="Miller J."/>
            <person name="Monier A."/>
            <person name="Salamov A."/>
            <person name="Young J."/>
            <person name="Aguilar M."/>
            <person name="Claverie J.M."/>
            <person name="Frickenhaus S."/>
            <person name="Gonzalez K."/>
            <person name="Herman E.K."/>
            <person name="Lin Y.C."/>
            <person name="Napier J."/>
            <person name="Ogata H."/>
            <person name="Sarno A.F."/>
            <person name="Shmutz J."/>
            <person name="Schroeder D."/>
            <person name="de Vargas C."/>
            <person name="Verret F."/>
            <person name="von Dassow P."/>
            <person name="Valentin K."/>
            <person name="Van de Peer Y."/>
            <person name="Wheeler G."/>
            <person name="Dacks J.B."/>
            <person name="Delwiche C.F."/>
            <person name="Dyhrman S.T."/>
            <person name="Glockner G."/>
            <person name="John U."/>
            <person name="Richards T."/>
            <person name="Worden A.Z."/>
            <person name="Zhang X."/>
            <person name="Grigoriev I.V."/>
            <person name="Allen A.E."/>
            <person name="Bidle K."/>
            <person name="Borodovsky M."/>
            <person name="Bowler C."/>
            <person name="Brownlee C."/>
            <person name="Cock J.M."/>
            <person name="Elias M."/>
            <person name="Gladyshev V.N."/>
            <person name="Groth M."/>
            <person name="Guda C."/>
            <person name="Hadaegh A."/>
            <person name="Iglesias-Rodriguez M.D."/>
            <person name="Jenkins J."/>
            <person name="Jones B.M."/>
            <person name="Lawson T."/>
            <person name="Leese F."/>
            <person name="Lindquist E."/>
            <person name="Lobanov A."/>
            <person name="Lomsadze A."/>
            <person name="Malik S.B."/>
            <person name="Marsh M.E."/>
            <person name="Mackinder L."/>
            <person name="Mock T."/>
            <person name="Mueller-Roeber B."/>
            <person name="Pagarete A."/>
            <person name="Parker M."/>
            <person name="Probert I."/>
            <person name="Quesneville H."/>
            <person name="Raines C."/>
            <person name="Rensing S.A."/>
            <person name="Riano-Pachon D.M."/>
            <person name="Richier S."/>
            <person name="Rokitta S."/>
            <person name="Shiraiwa Y."/>
            <person name="Soanes D.M."/>
            <person name="van der Giezen M."/>
            <person name="Wahlund T.M."/>
            <person name="Williams B."/>
            <person name="Wilson W."/>
            <person name="Wolfe G."/>
            <person name="Wurch L.L."/>
        </authorList>
    </citation>
    <scope>NUCLEOTIDE SEQUENCE</scope>
</reference>
<accession>A0A0D3KQF2</accession>
<protein>
    <submittedName>
        <fullName evidence="1">Uncharacterized protein</fullName>
    </submittedName>
</protein>
<reference evidence="1" key="2">
    <citation type="submission" date="2024-10" db="UniProtKB">
        <authorList>
            <consortium name="EnsemblProtists"/>
        </authorList>
    </citation>
    <scope>IDENTIFICATION</scope>
</reference>
<proteinExistence type="predicted"/>
<dbReference type="GeneID" id="17283257"/>
<dbReference type="KEGG" id="ehx:EMIHUDRAFT_433508"/>
<name>A0A0D3KQF2_EMIH1</name>
<keyword evidence="2" id="KW-1185">Reference proteome</keyword>